<keyword evidence="2" id="KW-1185">Reference proteome</keyword>
<gene>
    <name evidence="1" type="ORF">SAMN05443292_0374</name>
</gene>
<sequence>MNELNALELKLLDGLIKKYPKLKFHLDFLKVSERKITGVGLYVNFEYVNPKIDFEDINVLFSNEENIEIQKLKHGIGYVIDVTDGKILYIEFITYGENWDGKFDEYKIIKNSGYSNL</sequence>
<dbReference type="RefSeq" id="WP_090078465.1">
    <property type="nucleotide sequence ID" value="NZ_FOQT01000001.1"/>
</dbReference>
<accession>A0A1I3DC16</accession>
<proteinExistence type="predicted"/>
<dbReference type="AlphaFoldDB" id="A0A1I3DC16"/>
<name>A0A1I3DC16_9FLAO</name>
<dbReference type="STRING" id="1125876.SAMN05443292_0374"/>
<reference evidence="1 2" key="1">
    <citation type="submission" date="2016-10" db="EMBL/GenBank/DDBJ databases">
        <authorList>
            <person name="de Groot N.N."/>
        </authorList>
    </citation>
    <scope>NUCLEOTIDE SEQUENCE [LARGE SCALE GENOMIC DNA]</scope>
    <source>
        <strain evidence="1 2">DSM 26000</strain>
    </source>
</reference>
<evidence type="ECO:0000313" key="1">
    <source>
        <dbReference type="EMBL" id="SFH84302.1"/>
    </source>
</evidence>
<organism evidence="1 2">
    <name type="scientific">Halpernia frigidisoli</name>
    <dbReference type="NCBI Taxonomy" id="1125876"/>
    <lineage>
        <taxon>Bacteria</taxon>
        <taxon>Pseudomonadati</taxon>
        <taxon>Bacteroidota</taxon>
        <taxon>Flavobacteriia</taxon>
        <taxon>Flavobacteriales</taxon>
        <taxon>Weeksellaceae</taxon>
        <taxon>Chryseobacterium group</taxon>
        <taxon>Halpernia</taxon>
    </lineage>
</organism>
<dbReference type="EMBL" id="FOQT01000001">
    <property type="protein sequence ID" value="SFH84302.1"/>
    <property type="molecule type" value="Genomic_DNA"/>
</dbReference>
<dbReference type="Proteomes" id="UP000198931">
    <property type="component" value="Unassembled WGS sequence"/>
</dbReference>
<protein>
    <submittedName>
        <fullName evidence="1">Uncharacterized protein</fullName>
    </submittedName>
</protein>
<evidence type="ECO:0000313" key="2">
    <source>
        <dbReference type="Proteomes" id="UP000198931"/>
    </source>
</evidence>
<dbReference type="OrthoDB" id="767591at2"/>